<protein>
    <submittedName>
        <fullName evidence="9">K(+)/H(+) antiporter</fullName>
    </submittedName>
</protein>
<keyword evidence="5" id="KW-0406">Ion transport</keyword>
<keyword evidence="10" id="KW-1185">Reference proteome</keyword>
<gene>
    <name evidence="9" type="primary">KHA1_1</name>
    <name evidence="9" type="ORF">HK099_003624</name>
</gene>
<evidence type="ECO:0000256" key="4">
    <source>
        <dbReference type="ARBA" id="ARBA00022989"/>
    </source>
</evidence>
<evidence type="ECO:0000313" key="9">
    <source>
        <dbReference type="EMBL" id="KAJ3227001.1"/>
    </source>
</evidence>
<keyword evidence="4 7" id="KW-1133">Transmembrane helix</keyword>
<dbReference type="Proteomes" id="UP001211065">
    <property type="component" value="Unassembled WGS sequence"/>
</dbReference>
<evidence type="ECO:0000256" key="7">
    <source>
        <dbReference type="SAM" id="Phobius"/>
    </source>
</evidence>
<feature type="transmembrane region" description="Helical" evidence="7">
    <location>
        <begin position="214"/>
        <end position="232"/>
    </location>
</feature>
<keyword evidence="6 7" id="KW-0472">Membrane</keyword>
<evidence type="ECO:0000256" key="1">
    <source>
        <dbReference type="ARBA" id="ARBA00004141"/>
    </source>
</evidence>
<feature type="transmembrane region" description="Helical" evidence="7">
    <location>
        <begin position="153"/>
        <end position="172"/>
    </location>
</feature>
<comment type="caution">
    <text evidence="9">The sequence shown here is derived from an EMBL/GenBank/DDBJ whole genome shotgun (WGS) entry which is preliminary data.</text>
</comment>
<feature type="transmembrane region" description="Helical" evidence="7">
    <location>
        <begin position="115"/>
        <end position="133"/>
    </location>
</feature>
<dbReference type="GO" id="GO:0016020">
    <property type="term" value="C:membrane"/>
    <property type="evidence" value="ECO:0007669"/>
    <property type="project" value="UniProtKB-SubCell"/>
</dbReference>
<feature type="transmembrane region" description="Helical" evidence="7">
    <location>
        <begin position="274"/>
        <end position="297"/>
    </location>
</feature>
<organism evidence="9 10">
    <name type="scientific">Clydaea vesicula</name>
    <dbReference type="NCBI Taxonomy" id="447962"/>
    <lineage>
        <taxon>Eukaryota</taxon>
        <taxon>Fungi</taxon>
        <taxon>Fungi incertae sedis</taxon>
        <taxon>Chytridiomycota</taxon>
        <taxon>Chytridiomycota incertae sedis</taxon>
        <taxon>Chytridiomycetes</taxon>
        <taxon>Lobulomycetales</taxon>
        <taxon>Lobulomycetaceae</taxon>
        <taxon>Clydaea</taxon>
    </lineage>
</organism>
<evidence type="ECO:0000256" key="6">
    <source>
        <dbReference type="ARBA" id="ARBA00023136"/>
    </source>
</evidence>
<feature type="transmembrane region" description="Helical" evidence="7">
    <location>
        <begin position="318"/>
        <end position="335"/>
    </location>
</feature>
<dbReference type="PANTHER" id="PTHR32468">
    <property type="entry name" value="CATION/H + ANTIPORTER"/>
    <property type="match status" value="1"/>
</dbReference>
<keyword evidence="2" id="KW-0813">Transport</keyword>
<dbReference type="InterPro" id="IPR006153">
    <property type="entry name" value="Cation/H_exchanger_TM"/>
</dbReference>
<dbReference type="Gene3D" id="1.20.1530.20">
    <property type="match status" value="2"/>
</dbReference>
<dbReference type="GO" id="GO:0015297">
    <property type="term" value="F:antiporter activity"/>
    <property type="evidence" value="ECO:0007669"/>
    <property type="project" value="InterPro"/>
</dbReference>
<dbReference type="GO" id="GO:1902600">
    <property type="term" value="P:proton transmembrane transport"/>
    <property type="evidence" value="ECO:0007669"/>
    <property type="project" value="InterPro"/>
</dbReference>
<accession>A0AAD5UAW5</accession>
<dbReference type="InterPro" id="IPR050794">
    <property type="entry name" value="CPA2_transporter"/>
</dbReference>
<feature type="transmembrane region" description="Helical" evidence="7">
    <location>
        <begin position="50"/>
        <end position="71"/>
    </location>
</feature>
<feature type="transmembrane region" description="Helical" evidence="7">
    <location>
        <begin position="83"/>
        <end position="103"/>
    </location>
</feature>
<feature type="transmembrane region" description="Helical" evidence="7">
    <location>
        <begin position="21"/>
        <end position="43"/>
    </location>
</feature>
<reference evidence="9" key="1">
    <citation type="submission" date="2020-05" db="EMBL/GenBank/DDBJ databases">
        <title>Phylogenomic resolution of chytrid fungi.</title>
        <authorList>
            <person name="Stajich J.E."/>
            <person name="Amses K."/>
            <person name="Simmons R."/>
            <person name="Seto K."/>
            <person name="Myers J."/>
            <person name="Bonds A."/>
            <person name="Quandt C.A."/>
            <person name="Barry K."/>
            <person name="Liu P."/>
            <person name="Grigoriev I."/>
            <person name="Longcore J.E."/>
            <person name="James T.Y."/>
        </authorList>
    </citation>
    <scope>NUCLEOTIDE SEQUENCE</scope>
    <source>
        <strain evidence="9">JEL0476</strain>
    </source>
</reference>
<evidence type="ECO:0000259" key="8">
    <source>
        <dbReference type="Pfam" id="PF00999"/>
    </source>
</evidence>
<dbReference type="AlphaFoldDB" id="A0AAD5UAW5"/>
<comment type="subcellular location">
    <subcellularLocation>
        <location evidence="1">Membrane</location>
        <topology evidence="1">Multi-pass membrane protein</topology>
    </subcellularLocation>
</comment>
<feature type="domain" description="Cation/H+ exchanger transmembrane" evidence="8">
    <location>
        <begin position="201"/>
        <end position="354"/>
    </location>
</feature>
<evidence type="ECO:0000256" key="5">
    <source>
        <dbReference type="ARBA" id="ARBA00023065"/>
    </source>
</evidence>
<evidence type="ECO:0000256" key="3">
    <source>
        <dbReference type="ARBA" id="ARBA00022692"/>
    </source>
</evidence>
<name>A0AAD5UAW5_9FUNG</name>
<feature type="transmembrane region" description="Helical" evidence="7">
    <location>
        <begin position="341"/>
        <end position="361"/>
    </location>
</feature>
<evidence type="ECO:0000256" key="2">
    <source>
        <dbReference type="ARBA" id="ARBA00022448"/>
    </source>
</evidence>
<dbReference type="EMBL" id="JADGJW010000024">
    <property type="protein sequence ID" value="KAJ3227001.1"/>
    <property type="molecule type" value="Genomic_DNA"/>
</dbReference>
<evidence type="ECO:0000313" key="10">
    <source>
        <dbReference type="Proteomes" id="UP001211065"/>
    </source>
</evidence>
<dbReference type="PANTHER" id="PTHR32468:SF0">
    <property type="entry name" value="K(+)_H(+) ANTIPORTER 1"/>
    <property type="match status" value="1"/>
</dbReference>
<proteinExistence type="predicted"/>
<dbReference type="Pfam" id="PF00999">
    <property type="entry name" value="Na_H_Exchanger"/>
    <property type="match status" value="1"/>
</dbReference>
<sequence length="756" mass="82527">MVEAHAASTFLQGSNPLHDPFALFLVQIVVIIAFTRFIGFFLAFINQPRVIAEVLGGIILGQSALGRIPAFQNNLFPPESLSGLNMVANLGLVLFLFLVGLELDFGSMITNGRQATLISVAGIIFPFAFSTLASKVLYDTLMVGTTTPFGTFLFFNGVAMSITAFPVLARILSERKLITTEVGLITISAAAANDVVAWILLLIIVASISFFTQAVGVHAIFGAFLVGLMVPHDFGFAIKIAEKIEDIVSIVLLPLYFAYSGLNTRIDQLDSGIAWANVALVIFCACAGKIIGSFIACKVSGLPNRESLSVGVLMNTKGLVELIVLNIGLSAHVINESVFTVMVVMALATTFMTVPLITLTYPRSLHKFVGGPLTAPSHLSIESQDKKKLKIFLALRNMQSVRPMMSLLQMAPAGETNIELTAFRILPLGDRIGSLMKAQEASETLRADPVLEVFKTFAQLNHIPIDTMLSIAPQSEFAFNTIQAADESNVNLIIVSHRLPKFSRNEDSKIKLFFDDKYSNAALSRAIFAGAVNTTVAVFMDRGFNVGLDEQNFNIQDTVRSINSIRMRSVASPVLAKVFVPFYGGADDREAIIFCLHFYKGVDIKFLIMSSTKSHRALDLQESQAVLEKSETLEHVSIPAGEVNEDSEILETLRNHIDTLTNSQKFDEGSMVIEEVECEESERQFKTLSWLKDAALGSSDLVILGRALYEKARVNNTDASKFELEIPSSFFVIQHSSKAIEKGGNIATGNKVEKKN</sequence>
<feature type="transmembrane region" description="Helical" evidence="7">
    <location>
        <begin position="184"/>
        <end position="208"/>
    </location>
</feature>
<dbReference type="InterPro" id="IPR038770">
    <property type="entry name" value="Na+/solute_symporter_sf"/>
</dbReference>
<keyword evidence="3 7" id="KW-0812">Transmembrane</keyword>